<dbReference type="Pfam" id="PF00293">
    <property type="entry name" value="NUDIX"/>
    <property type="match status" value="1"/>
</dbReference>
<gene>
    <name evidence="2" type="ORF">BD324DRAFT_652096</name>
</gene>
<evidence type="ECO:0000259" key="1">
    <source>
        <dbReference type="PROSITE" id="PS51462"/>
    </source>
</evidence>
<keyword evidence="3" id="KW-1185">Reference proteome</keyword>
<dbReference type="OrthoDB" id="276276at2759"/>
<dbReference type="AlphaFoldDB" id="A0A1Y1UEP9"/>
<accession>A0A1Y1UEP9</accession>
<dbReference type="InterPro" id="IPR000086">
    <property type="entry name" value="NUDIX_hydrolase_dom"/>
</dbReference>
<sequence>MPESIESDPNHYPKIQFRNPPFTFHRSLARFCIPLSKFTKLSSNQGKRIRASVVISEPYLPGTSNEGPGSSATTPFVSRLLVVQRSAHDAAFANNWELPGEHAEFGVDQTLLETVVRGTREKTGLRVTGIKRELKGLEYHLSGGGVSKQFVFWVDVQGLEGTRGVQSVQGSHMEGESMRTLIRLDPIEHQAWKWVSERDVDGLHTTAETKECILSALTVIGQGSK</sequence>
<evidence type="ECO:0000313" key="3">
    <source>
        <dbReference type="Proteomes" id="UP000193218"/>
    </source>
</evidence>
<name>A0A1Y1UEP9_9TREE</name>
<organism evidence="2 3">
    <name type="scientific">Kockovaella imperatae</name>
    <dbReference type="NCBI Taxonomy" id="4999"/>
    <lineage>
        <taxon>Eukaryota</taxon>
        <taxon>Fungi</taxon>
        <taxon>Dikarya</taxon>
        <taxon>Basidiomycota</taxon>
        <taxon>Agaricomycotina</taxon>
        <taxon>Tremellomycetes</taxon>
        <taxon>Tremellales</taxon>
        <taxon>Cuniculitremaceae</taxon>
        <taxon>Kockovaella</taxon>
    </lineage>
</organism>
<evidence type="ECO:0000313" key="2">
    <source>
        <dbReference type="EMBL" id="ORX35545.1"/>
    </source>
</evidence>
<feature type="domain" description="Nudix hydrolase" evidence="1">
    <location>
        <begin position="46"/>
        <end position="218"/>
    </location>
</feature>
<dbReference type="EMBL" id="NBSH01000010">
    <property type="protein sequence ID" value="ORX35545.1"/>
    <property type="molecule type" value="Genomic_DNA"/>
</dbReference>
<dbReference type="PROSITE" id="PS51462">
    <property type="entry name" value="NUDIX"/>
    <property type="match status" value="1"/>
</dbReference>
<protein>
    <recommendedName>
        <fullName evidence="1">Nudix hydrolase domain-containing protein</fullName>
    </recommendedName>
</protein>
<comment type="caution">
    <text evidence="2">The sequence shown here is derived from an EMBL/GenBank/DDBJ whole genome shotgun (WGS) entry which is preliminary data.</text>
</comment>
<reference evidence="2 3" key="1">
    <citation type="submission" date="2017-03" db="EMBL/GenBank/DDBJ databases">
        <title>Widespread Adenine N6-methylation of Active Genes in Fungi.</title>
        <authorList>
            <consortium name="DOE Joint Genome Institute"/>
            <person name="Mondo S.J."/>
            <person name="Dannebaum R.O."/>
            <person name="Kuo R.C."/>
            <person name="Louie K.B."/>
            <person name="Bewick A.J."/>
            <person name="Labutti K."/>
            <person name="Haridas S."/>
            <person name="Kuo A."/>
            <person name="Salamov A."/>
            <person name="Ahrendt S.R."/>
            <person name="Lau R."/>
            <person name="Bowen B.P."/>
            <person name="Lipzen A."/>
            <person name="Sullivan W."/>
            <person name="Andreopoulos W.B."/>
            <person name="Clum A."/>
            <person name="Lindquist E."/>
            <person name="Daum C."/>
            <person name="Northen T.R."/>
            <person name="Ramamoorthy G."/>
            <person name="Schmitz R.J."/>
            <person name="Gryganskyi A."/>
            <person name="Culley D."/>
            <person name="Magnuson J."/>
            <person name="James T.Y."/>
            <person name="O'Malley M.A."/>
            <person name="Stajich J.E."/>
            <person name="Spatafora J.W."/>
            <person name="Visel A."/>
            <person name="Grigoriev I.V."/>
        </authorList>
    </citation>
    <scope>NUCLEOTIDE SEQUENCE [LARGE SCALE GENOMIC DNA]</scope>
    <source>
        <strain evidence="2 3">NRRL Y-17943</strain>
    </source>
</reference>
<dbReference type="Gene3D" id="3.90.79.10">
    <property type="entry name" value="Nucleoside Triphosphate Pyrophosphohydrolase"/>
    <property type="match status" value="1"/>
</dbReference>
<dbReference type="CDD" id="cd02883">
    <property type="entry name" value="NUDIX_Hydrolase"/>
    <property type="match status" value="1"/>
</dbReference>
<proteinExistence type="predicted"/>
<dbReference type="InParanoid" id="A0A1Y1UEP9"/>
<dbReference type="Proteomes" id="UP000193218">
    <property type="component" value="Unassembled WGS sequence"/>
</dbReference>
<dbReference type="RefSeq" id="XP_021869709.1">
    <property type="nucleotide sequence ID" value="XM_022018440.1"/>
</dbReference>
<dbReference type="STRING" id="4999.A0A1Y1UEP9"/>
<dbReference type="InterPro" id="IPR015797">
    <property type="entry name" value="NUDIX_hydrolase-like_dom_sf"/>
</dbReference>
<dbReference type="SUPFAM" id="SSF55811">
    <property type="entry name" value="Nudix"/>
    <property type="match status" value="1"/>
</dbReference>
<dbReference type="GeneID" id="33560249"/>